<organism evidence="2 3">
    <name type="scientific">Neurospora tetraspora</name>
    <dbReference type="NCBI Taxonomy" id="94610"/>
    <lineage>
        <taxon>Eukaryota</taxon>
        <taxon>Fungi</taxon>
        <taxon>Dikarya</taxon>
        <taxon>Ascomycota</taxon>
        <taxon>Pezizomycotina</taxon>
        <taxon>Sordariomycetes</taxon>
        <taxon>Sordariomycetidae</taxon>
        <taxon>Sordariales</taxon>
        <taxon>Sordariaceae</taxon>
        <taxon>Neurospora</taxon>
    </lineage>
</organism>
<dbReference type="RefSeq" id="XP_062684330.1">
    <property type="nucleotide sequence ID" value="XM_062830042.1"/>
</dbReference>
<feature type="non-terminal residue" evidence="2">
    <location>
        <position position="96"/>
    </location>
</feature>
<dbReference type="AlphaFoldDB" id="A0AAE0JJS7"/>
<evidence type="ECO:0000313" key="2">
    <source>
        <dbReference type="EMBL" id="KAK3351035.1"/>
    </source>
</evidence>
<proteinExistence type="predicted"/>
<keyword evidence="3" id="KW-1185">Reference proteome</keyword>
<dbReference type="Proteomes" id="UP001278500">
    <property type="component" value="Unassembled WGS sequence"/>
</dbReference>
<reference evidence="2" key="1">
    <citation type="journal article" date="2023" name="Mol. Phylogenet. Evol.">
        <title>Genome-scale phylogeny and comparative genomics of the fungal order Sordariales.</title>
        <authorList>
            <person name="Hensen N."/>
            <person name="Bonometti L."/>
            <person name="Westerberg I."/>
            <person name="Brannstrom I.O."/>
            <person name="Guillou S."/>
            <person name="Cros-Aarteil S."/>
            <person name="Calhoun S."/>
            <person name="Haridas S."/>
            <person name="Kuo A."/>
            <person name="Mondo S."/>
            <person name="Pangilinan J."/>
            <person name="Riley R."/>
            <person name="LaButti K."/>
            <person name="Andreopoulos B."/>
            <person name="Lipzen A."/>
            <person name="Chen C."/>
            <person name="Yan M."/>
            <person name="Daum C."/>
            <person name="Ng V."/>
            <person name="Clum A."/>
            <person name="Steindorff A."/>
            <person name="Ohm R.A."/>
            <person name="Martin F."/>
            <person name="Silar P."/>
            <person name="Natvig D.O."/>
            <person name="Lalanne C."/>
            <person name="Gautier V."/>
            <person name="Ament-Velasquez S.L."/>
            <person name="Kruys A."/>
            <person name="Hutchinson M.I."/>
            <person name="Powell A.J."/>
            <person name="Barry K."/>
            <person name="Miller A.N."/>
            <person name="Grigoriev I.V."/>
            <person name="Debuchy R."/>
            <person name="Gladieux P."/>
            <person name="Hiltunen Thoren M."/>
            <person name="Johannesson H."/>
        </authorList>
    </citation>
    <scope>NUCLEOTIDE SEQUENCE</scope>
    <source>
        <strain evidence="2">CBS 560.94</strain>
    </source>
</reference>
<evidence type="ECO:0000256" key="1">
    <source>
        <dbReference type="SAM" id="MobiDB-lite"/>
    </source>
</evidence>
<feature type="region of interest" description="Disordered" evidence="1">
    <location>
        <begin position="22"/>
        <end position="44"/>
    </location>
</feature>
<evidence type="ECO:0000313" key="3">
    <source>
        <dbReference type="Proteomes" id="UP001278500"/>
    </source>
</evidence>
<dbReference type="EMBL" id="JAUEPP010000002">
    <property type="protein sequence ID" value="KAK3351035.1"/>
    <property type="molecule type" value="Genomic_DNA"/>
</dbReference>
<dbReference type="GeneID" id="87867196"/>
<name>A0AAE0JJS7_9PEZI</name>
<comment type="caution">
    <text evidence="2">The sequence shown here is derived from an EMBL/GenBank/DDBJ whole genome shotgun (WGS) entry which is preliminary data.</text>
</comment>
<sequence length="96" mass="11193">MHNPSAEETLNVGLDIDTDKALFPDIESNPGHGEQELERAPRRQRRRHSIIFGWLPRLNIDFFSRNPRHRVSYLSPSIRPLLLRSAFFLLPSFLQS</sequence>
<protein>
    <submittedName>
        <fullName evidence="2">Uncharacterized protein</fullName>
    </submittedName>
</protein>
<reference evidence="2" key="2">
    <citation type="submission" date="2023-06" db="EMBL/GenBank/DDBJ databases">
        <authorList>
            <consortium name="Lawrence Berkeley National Laboratory"/>
            <person name="Haridas S."/>
            <person name="Hensen N."/>
            <person name="Bonometti L."/>
            <person name="Westerberg I."/>
            <person name="Brannstrom I.O."/>
            <person name="Guillou S."/>
            <person name="Cros-Aarteil S."/>
            <person name="Calhoun S."/>
            <person name="Kuo A."/>
            <person name="Mondo S."/>
            <person name="Pangilinan J."/>
            <person name="Riley R."/>
            <person name="Labutti K."/>
            <person name="Andreopoulos B."/>
            <person name="Lipzen A."/>
            <person name="Chen C."/>
            <person name="Yanf M."/>
            <person name="Daum C."/>
            <person name="Ng V."/>
            <person name="Clum A."/>
            <person name="Steindorff A."/>
            <person name="Ohm R."/>
            <person name="Martin F."/>
            <person name="Silar P."/>
            <person name="Natvig D."/>
            <person name="Lalanne C."/>
            <person name="Gautier V."/>
            <person name="Ament-Velasquez S.L."/>
            <person name="Kruys A."/>
            <person name="Hutchinson M.I."/>
            <person name="Powell A.J."/>
            <person name="Barry K."/>
            <person name="Miller A.N."/>
            <person name="Grigoriev I.V."/>
            <person name="Debuchy R."/>
            <person name="Gladieux P."/>
            <person name="Thoren M.H."/>
            <person name="Johannesson H."/>
        </authorList>
    </citation>
    <scope>NUCLEOTIDE SEQUENCE</scope>
    <source>
        <strain evidence="2">CBS 560.94</strain>
    </source>
</reference>
<accession>A0AAE0JJS7</accession>
<gene>
    <name evidence="2" type="ORF">B0H65DRAFT_555962</name>
</gene>